<reference evidence="1 2" key="1">
    <citation type="submission" date="2015-03" db="EMBL/GenBank/DDBJ databases">
        <title>Genome study of Acetobacter sp. SLV-7.</title>
        <authorList>
            <person name="Cho G.Y."/>
            <person name="Jeon C.O."/>
        </authorList>
    </citation>
    <scope>NUCLEOTIDE SEQUENCE [LARGE SCALE GENOMIC DNA]</scope>
    <source>
        <strain evidence="1 2">SLV-7</strain>
        <plasmid evidence="1 2">unnamed1</plasmid>
    </source>
</reference>
<dbReference type="InterPro" id="IPR052546">
    <property type="entry name" value="Transposase_8_domain"/>
</dbReference>
<gene>
    <name evidence="1" type="ORF">WG31_13990</name>
</gene>
<evidence type="ECO:0000313" key="1">
    <source>
        <dbReference type="EMBL" id="ANA15229.1"/>
    </source>
</evidence>
<dbReference type="Proteomes" id="UP000076595">
    <property type="component" value="Plasmid unnamed1"/>
</dbReference>
<dbReference type="InterPro" id="IPR002514">
    <property type="entry name" value="Transposase_8"/>
</dbReference>
<dbReference type="InterPro" id="IPR009057">
    <property type="entry name" value="Homeodomain-like_sf"/>
</dbReference>
<organism evidence="1 2">
    <name type="scientific">Acetobacter oryzifermentans</name>
    <dbReference type="NCBI Taxonomy" id="1633874"/>
    <lineage>
        <taxon>Bacteria</taxon>
        <taxon>Pseudomonadati</taxon>
        <taxon>Pseudomonadota</taxon>
        <taxon>Alphaproteobacteria</taxon>
        <taxon>Acetobacterales</taxon>
        <taxon>Acetobacteraceae</taxon>
        <taxon>Acetobacter</taxon>
    </lineage>
</organism>
<dbReference type="PANTHER" id="PTHR33609:SF1">
    <property type="entry name" value="TRANSPOSASE"/>
    <property type="match status" value="1"/>
</dbReference>
<sequence>MPVLSPSSIPTIWEEIQDLTGPSNATFYRWRAKYGGMDALMISQMKALEEENRRLKRMYADLSMQTDILKEALGKK</sequence>
<protein>
    <submittedName>
        <fullName evidence="1">Transposase</fullName>
    </submittedName>
</protein>
<geneLocation type="plasmid" evidence="1 2">
    <name>unnamed1</name>
</geneLocation>
<keyword evidence="1" id="KW-0614">Plasmid</keyword>
<accession>A0ABM6ANG6</accession>
<name>A0ABM6ANG6_9PROT</name>
<dbReference type="SUPFAM" id="SSF46689">
    <property type="entry name" value="Homeodomain-like"/>
    <property type="match status" value="1"/>
</dbReference>
<dbReference type="Pfam" id="PF01527">
    <property type="entry name" value="HTH_Tnp_1"/>
    <property type="match status" value="1"/>
</dbReference>
<dbReference type="PANTHER" id="PTHR33609">
    <property type="entry name" value="LOW CALCIUM RESPONSE LOCUS PROTEIN S"/>
    <property type="match status" value="1"/>
</dbReference>
<keyword evidence="2" id="KW-1185">Reference proteome</keyword>
<dbReference type="EMBL" id="CP011121">
    <property type="protein sequence ID" value="ANA15229.1"/>
    <property type="molecule type" value="Genomic_DNA"/>
</dbReference>
<evidence type="ECO:0000313" key="2">
    <source>
        <dbReference type="Proteomes" id="UP000076595"/>
    </source>
</evidence>
<proteinExistence type="predicted"/>